<evidence type="ECO:0000256" key="1">
    <source>
        <dbReference type="ARBA" id="ARBA00022729"/>
    </source>
</evidence>
<dbReference type="EMBL" id="FPAS01000001">
    <property type="protein sequence ID" value="SFT41200.1"/>
    <property type="molecule type" value="Genomic_DNA"/>
</dbReference>
<dbReference type="PROSITE" id="PS50983">
    <property type="entry name" value="FE_B12_PBP"/>
    <property type="match status" value="1"/>
</dbReference>
<sequence length="257" mass="29730">MEFIDQMHRTIRLGQVPERIVSLVPSQTELLYDLGLGDRVVGITKFCIHPEEWFRNKTRIGGTKNVNLEKVKALQPDLIIGNKEENEKSDILSLEEIAPVWMSDIFNLEDSLSMINSFGEMLDVKQKAEGLCQDITKEFQKLKPLHLNKKVLYLIWKDPYMGVGPNTFVHHILEDHLGAINILEEERYPVLELANLMPQPEMILLSSEPFPFKEKHSLELQMLFPKAEILLVDGEYFSWYGSRLLGAPQYFQQLFSE</sequence>
<keyword evidence="1" id="KW-0732">Signal</keyword>
<dbReference type="Proteomes" id="UP000236454">
    <property type="component" value="Unassembled WGS sequence"/>
</dbReference>
<dbReference type="Pfam" id="PF01497">
    <property type="entry name" value="Peripla_BP_2"/>
    <property type="match status" value="1"/>
</dbReference>
<feature type="domain" description="Fe/B12 periplasmic-binding" evidence="2">
    <location>
        <begin position="19"/>
        <end position="257"/>
    </location>
</feature>
<dbReference type="InterPro" id="IPR050902">
    <property type="entry name" value="ABC_Transporter_SBP"/>
</dbReference>
<dbReference type="InterPro" id="IPR054828">
    <property type="entry name" value="Vit_B12_bind_prot"/>
</dbReference>
<gene>
    <name evidence="3" type="ORF">SAMN05216474_0416</name>
</gene>
<reference evidence="3 4" key="1">
    <citation type="submission" date="2016-10" db="EMBL/GenBank/DDBJ databases">
        <authorList>
            <person name="de Groot N.N."/>
        </authorList>
    </citation>
    <scope>NUCLEOTIDE SEQUENCE [LARGE SCALE GENOMIC DNA]</scope>
    <source>
        <strain evidence="3 4">CGMCC 1.7005</strain>
    </source>
</reference>
<evidence type="ECO:0000313" key="3">
    <source>
        <dbReference type="EMBL" id="SFT41200.1"/>
    </source>
</evidence>
<dbReference type="Gene3D" id="3.40.50.1980">
    <property type="entry name" value="Nitrogenase molybdenum iron protein domain"/>
    <property type="match status" value="2"/>
</dbReference>
<dbReference type="AlphaFoldDB" id="A0A1I6XSB6"/>
<dbReference type="OrthoDB" id="9816357at2"/>
<evidence type="ECO:0000313" key="4">
    <source>
        <dbReference type="Proteomes" id="UP000236454"/>
    </source>
</evidence>
<proteinExistence type="predicted"/>
<dbReference type="NCBIfam" id="NF038402">
    <property type="entry name" value="TroA_like"/>
    <property type="match status" value="1"/>
</dbReference>
<protein>
    <submittedName>
        <fullName evidence="3">ABC-type Fe3+-hydroxamate transport system, substrate-binding protein</fullName>
    </submittedName>
</protein>
<accession>A0A1I6XSB6</accession>
<keyword evidence="4" id="KW-1185">Reference proteome</keyword>
<evidence type="ECO:0000259" key="2">
    <source>
        <dbReference type="PROSITE" id="PS50983"/>
    </source>
</evidence>
<name>A0A1I6XSB6_9FLAO</name>
<dbReference type="STRING" id="477690.SAMN05216474_0416"/>
<dbReference type="SUPFAM" id="SSF53807">
    <property type="entry name" value="Helical backbone' metal receptor"/>
    <property type="match status" value="1"/>
</dbReference>
<dbReference type="InterPro" id="IPR002491">
    <property type="entry name" value="ABC_transptr_periplasmic_BD"/>
</dbReference>
<dbReference type="PANTHER" id="PTHR30535:SF35">
    <property type="entry name" value="PERIPLASMIC BINDING PROTEIN"/>
    <property type="match status" value="1"/>
</dbReference>
<dbReference type="PANTHER" id="PTHR30535">
    <property type="entry name" value="VITAMIN B12-BINDING PROTEIN"/>
    <property type="match status" value="1"/>
</dbReference>
<organism evidence="3 4">
    <name type="scientific">Lishizhenia tianjinensis</name>
    <dbReference type="NCBI Taxonomy" id="477690"/>
    <lineage>
        <taxon>Bacteria</taxon>
        <taxon>Pseudomonadati</taxon>
        <taxon>Bacteroidota</taxon>
        <taxon>Flavobacteriia</taxon>
        <taxon>Flavobacteriales</taxon>
        <taxon>Crocinitomicaceae</taxon>
        <taxon>Lishizhenia</taxon>
    </lineage>
</organism>